<accession>A0A6C0AY47</accession>
<protein>
    <recommendedName>
        <fullName evidence="1">Superoxide dismutase copper/zinc binding domain-containing protein</fullName>
    </recommendedName>
</protein>
<dbReference type="InterPro" id="IPR001424">
    <property type="entry name" value="SOD_Cu_Zn_dom"/>
</dbReference>
<feature type="domain" description="Superoxide dismutase copper/zinc binding" evidence="1">
    <location>
        <begin position="75"/>
        <end position="209"/>
    </location>
</feature>
<evidence type="ECO:0000313" key="2">
    <source>
        <dbReference type="EMBL" id="QHS84744.1"/>
    </source>
</evidence>
<proteinExistence type="predicted"/>
<dbReference type="Pfam" id="PF00080">
    <property type="entry name" value="Sod_Cu"/>
    <property type="match status" value="1"/>
</dbReference>
<dbReference type="CDD" id="cd00305">
    <property type="entry name" value="Cu-Zn_Superoxide_Dismutase"/>
    <property type="match status" value="1"/>
</dbReference>
<dbReference type="PROSITE" id="PS00087">
    <property type="entry name" value="SOD_CU_ZN_1"/>
    <property type="match status" value="1"/>
</dbReference>
<dbReference type="InterPro" id="IPR024134">
    <property type="entry name" value="SOD_Cu/Zn_/chaperone"/>
</dbReference>
<dbReference type="PRINTS" id="PR00068">
    <property type="entry name" value="CUZNDISMTASE"/>
</dbReference>
<name>A0A6C0AY47_9ZZZZ</name>
<evidence type="ECO:0000259" key="1">
    <source>
        <dbReference type="Pfam" id="PF00080"/>
    </source>
</evidence>
<dbReference type="SUPFAM" id="SSF49329">
    <property type="entry name" value="Cu,Zn superoxide dismutase-like"/>
    <property type="match status" value="1"/>
</dbReference>
<dbReference type="InterPro" id="IPR036423">
    <property type="entry name" value="SOD-like_Cu/Zn_dom_sf"/>
</dbReference>
<dbReference type="AlphaFoldDB" id="A0A6C0AY47"/>
<dbReference type="PROSITE" id="PS00332">
    <property type="entry name" value="SOD_CU_ZN_2"/>
    <property type="match status" value="1"/>
</dbReference>
<organism evidence="2">
    <name type="scientific">viral metagenome</name>
    <dbReference type="NCBI Taxonomy" id="1070528"/>
    <lineage>
        <taxon>unclassified sequences</taxon>
        <taxon>metagenomes</taxon>
        <taxon>organismal metagenomes</taxon>
    </lineage>
</organism>
<dbReference type="InterPro" id="IPR018152">
    <property type="entry name" value="SOD_Cu/Zn_BS"/>
</dbReference>
<dbReference type="GO" id="GO:0005507">
    <property type="term" value="F:copper ion binding"/>
    <property type="evidence" value="ECO:0007669"/>
    <property type="project" value="InterPro"/>
</dbReference>
<dbReference type="Gene3D" id="2.60.40.200">
    <property type="entry name" value="Superoxide dismutase, copper/zinc binding domain"/>
    <property type="match status" value="1"/>
</dbReference>
<dbReference type="PANTHER" id="PTHR10003">
    <property type="entry name" value="SUPEROXIDE DISMUTASE CU-ZN -RELATED"/>
    <property type="match status" value="1"/>
</dbReference>
<dbReference type="GO" id="GO:0006801">
    <property type="term" value="P:superoxide metabolic process"/>
    <property type="evidence" value="ECO:0007669"/>
    <property type="project" value="InterPro"/>
</dbReference>
<dbReference type="EMBL" id="MN738812">
    <property type="protein sequence ID" value="QHS84744.1"/>
    <property type="molecule type" value="Genomic_DNA"/>
</dbReference>
<sequence>MIQNCCNITRKNKICKRKDGKIFSLPRRFTKKQCKKQKGFSMRASCAPFNQCGGKISRQCIAKLFPDKVVKNNKVKGIVNFKQKDKNLIINYNIENLKDGQHGFHIHKCGDITKGCSSGCEHFNPFGKNHGSLTSKDSHAGDLGNIISKNGKSFGKIITDKISIIPGSKNSIIGRMIIVHQDRDDLGLGNNEESLKTGNAGKRLSCGIIGIKSGF</sequence>
<reference evidence="2" key="1">
    <citation type="journal article" date="2020" name="Nature">
        <title>Giant virus diversity and host interactions through global metagenomics.</title>
        <authorList>
            <person name="Schulz F."/>
            <person name="Roux S."/>
            <person name="Paez-Espino D."/>
            <person name="Jungbluth S."/>
            <person name="Walsh D.A."/>
            <person name="Denef V.J."/>
            <person name="McMahon K.D."/>
            <person name="Konstantinidis K.T."/>
            <person name="Eloe-Fadrosh E.A."/>
            <person name="Kyrpides N.C."/>
            <person name="Woyke T."/>
        </authorList>
    </citation>
    <scope>NUCLEOTIDE SEQUENCE</scope>
    <source>
        <strain evidence="2">GVMAG-S-ERX556022-25</strain>
    </source>
</reference>